<comment type="caution">
    <text evidence="2">The sequence shown here is derived from an EMBL/GenBank/DDBJ whole genome shotgun (WGS) entry which is preliminary data.</text>
</comment>
<gene>
    <name evidence="2" type="ORF">K0M31_020341</name>
</gene>
<protein>
    <submittedName>
        <fullName evidence="2">Uncharacterized protein</fullName>
    </submittedName>
</protein>
<feature type="compositionally biased region" description="Basic residues" evidence="1">
    <location>
        <begin position="126"/>
        <end position="136"/>
    </location>
</feature>
<dbReference type="EMBL" id="JAHYIQ010000009">
    <property type="protein sequence ID" value="KAK1129211.1"/>
    <property type="molecule type" value="Genomic_DNA"/>
</dbReference>
<name>A0AA40G1J6_9HYME</name>
<reference evidence="2" key="1">
    <citation type="submission" date="2021-10" db="EMBL/GenBank/DDBJ databases">
        <title>Melipona bicolor Genome sequencing and assembly.</title>
        <authorList>
            <person name="Araujo N.S."/>
            <person name="Arias M.C."/>
        </authorList>
    </citation>
    <scope>NUCLEOTIDE SEQUENCE</scope>
    <source>
        <strain evidence="2">USP_2M_L1-L4_2017</strain>
        <tissue evidence="2">Whole body</tissue>
    </source>
</reference>
<organism evidence="2 3">
    <name type="scientific">Melipona bicolor</name>
    <dbReference type="NCBI Taxonomy" id="60889"/>
    <lineage>
        <taxon>Eukaryota</taxon>
        <taxon>Metazoa</taxon>
        <taxon>Ecdysozoa</taxon>
        <taxon>Arthropoda</taxon>
        <taxon>Hexapoda</taxon>
        <taxon>Insecta</taxon>
        <taxon>Pterygota</taxon>
        <taxon>Neoptera</taxon>
        <taxon>Endopterygota</taxon>
        <taxon>Hymenoptera</taxon>
        <taxon>Apocrita</taxon>
        <taxon>Aculeata</taxon>
        <taxon>Apoidea</taxon>
        <taxon>Anthophila</taxon>
        <taxon>Apidae</taxon>
        <taxon>Melipona</taxon>
    </lineage>
</organism>
<evidence type="ECO:0000256" key="1">
    <source>
        <dbReference type="SAM" id="MobiDB-lite"/>
    </source>
</evidence>
<feature type="compositionally biased region" description="Basic and acidic residues" evidence="1">
    <location>
        <begin position="45"/>
        <end position="60"/>
    </location>
</feature>
<feature type="region of interest" description="Disordered" evidence="1">
    <location>
        <begin position="1"/>
        <end position="23"/>
    </location>
</feature>
<sequence>PSVAGRTIEPRVKQSNVNIPRRSQRDRRITANNVFLTHTSAPTTPRKEKKQEPIDEETKPARYLLRKPTLHVTVNCLKCLLSSNYRSPCRHHLQPLERTNEAYRTLGFRREGRRMAGRMADNQRRDRTKKKKKNNVVKRGEEER</sequence>
<evidence type="ECO:0000313" key="2">
    <source>
        <dbReference type="EMBL" id="KAK1129211.1"/>
    </source>
</evidence>
<feature type="non-terminal residue" evidence="2">
    <location>
        <position position="1"/>
    </location>
</feature>
<keyword evidence="3" id="KW-1185">Reference proteome</keyword>
<dbReference type="AlphaFoldDB" id="A0AA40G1J6"/>
<proteinExistence type="predicted"/>
<feature type="region of interest" description="Disordered" evidence="1">
    <location>
        <begin position="36"/>
        <end position="60"/>
    </location>
</feature>
<feature type="region of interest" description="Disordered" evidence="1">
    <location>
        <begin position="115"/>
        <end position="144"/>
    </location>
</feature>
<accession>A0AA40G1J6</accession>
<dbReference type="Proteomes" id="UP001177670">
    <property type="component" value="Unassembled WGS sequence"/>
</dbReference>
<evidence type="ECO:0000313" key="3">
    <source>
        <dbReference type="Proteomes" id="UP001177670"/>
    </source>
</evidence>